<accession>A0A0N0GL04</accession>
<dbReference type="STRING" id="857265.WG78_20920"/>
<name>A0A0N0GL04_9NEIS</name>
<reference evidence="1 2" key="1">
    <citation type="submission" date="2015-07" db="EMBL/GenBank/DDBJ databases">
        <title>Draft genome sequence of the Amantichitinum ursilacus IGB-41, a new chitin-degrading bacterium.</title>
        <authorList>
            <person name="Kirstahler P."/>
            <person name="Guenther M."/>
            <person name="Grumaz C."/>
            <person name="Rupp S."/>
            <person name="Zibek S."/>
            <person name="Sohn K."/>
        </authorList>
    </citation>
    <scope>NUCLEOTIDE SEQUENCE [LARGE SCALE GENOMIC DNA]</scope>
    <source>
        <strain evidence="1 2">IGB-41</strain>
    </source>
</reference>
<dbReference type="RefSeq" id="WP_053939746.1">
    <property type="nucleotide sequence ID" value="NZ_LAQT01000037.1"/>
</dbReference>
<evidence type="ECO:0000313" key="2">
    <source>
        <dbReference type="Proteomes" id="UP000037939"/>
    </source>
</evidence>
<gene>
    <name evidence="1" type="ORF">WG78_20920</name>
</gene>
<sequence length="68" mass="7517">MADARPALVRDTHQFLKSLPHVVRFGSVWGSTPSLLKRSGLLSPPAPNGNRQRTFYLVVTFAGHKPCM</sequence>
<proteinExistence type="predicted"/>
<evidence type="ECO:0000313" key="1">
    <source>
        <dbReference type="EMBL" id="KPC49397.1"/>
    </source>
</evidence>
<protein>
    <submittedName>
        <fullName evidence="1">Uncharacterized protein</fullName>
    </submittedName>
</protein>
<dbReference type="Proteomes" id="UP000037939">
    <property type="component" value="Unassembled WGS sequence"/>
</dbReference>
<keyword evidence="2" id="KW-1185">Reference proteome</keyword>
<dbReference type="EMBL" id="LAQT01000037">
    <property type="protein sequence ID" value="KPC49397.1"/>
    <property type="molecule type" value="Genomic_DNA"/>
</dbReference>
<comment type="caution">
    <text evidence="1">The sequence shown here is derived from an EMBL/GenBank/DDBJ whole genome shotgun (WGS) entry which is preliminary data.</text>
</comment>
<organism evidence="1 2">
    <name type="scientific">Amantichitinum ursilacus</name>
    <dbReference type="NCBI Taxonomy" id="857265"/>
    <lineage>
        <taxon>Bacteria</taxon>
        <taxon>Pseudomonadati</taxon>
        <taxon>Pseudomonadota</taxon>
        <taxon>Betaproteobacteria</taxon>
        <taxon>Neisseriales</taxon>
        <taxon>Chitinibacteraceae</taxon>
        <taxon>Amantichitinum</taxon>
    </lineage>
</organism>
<dbReference type="AlphaFoldDB" id="A0A0N0GL04"/>